<comment type="similarity">
    <text evidence="1">Belongs to the PNP/UDP phosphorylase family. Futalosine hydrolase subfamily.</text>
</comment>
<dbReference type="Pfam" id="PF01048">
    <property type="entry name" value="PNP_UDP_1"/>
    <property type="match status" value="1"/>
</dbReference>
<reference evidence="4" key="1">
    <citation type="submission" date="2021-10" db="EMBL/GenBank/DDBJ databases">
        <title>Streptomyces nigrumlapis sp.nov.,an antimicrobial producing actinobacterium isolated from Black Gobi rocks.</title>
        <authorList>
            <person name="Wen Y."/>
            <person name="Zhang W."/>
            <person name="Liu X.G."/>
        </authorList>
    </citation>
    <scope>NUCLEOTIDE SEQUENCE</scope>
    <source>
        <strain evidence="4">ST13-2-2</strain>
    </source>
</reference>
<comment type="pathway">
    <text evidence="1">Quinol/quinone metabolism; menaquinone biosynthesis.</text>
</comment>
<dbReference type="InterPro" id="IPR035994">
    <property type="entry name" value="Nucleoside_phosphorylase_sf"/>
</dbReference>
<feature type="domain" description="Nucleoside phosphorylase" evidence="3">
    <location>
        <begin position="62"/>
        <end position="234"/>
    </location>
</feature>
<dbReference type="NCBIfam" id="TIGR03664">
    <property type="entry name" value="fut_nucase"/>
    <property type="match status" value="1"/>
</dbReference>
<keyword evidence="4" id="KW-0326">Glycosidase</keyword>
<dbReference type="EMBL" id="CP086322">
    <property type="protein sequence ID" value="UQA93595.1"/>
    <property type="molecule type" value="Genomic_DNA"/>
</dbReference>
<evidence type="ECO:0000256" key="2">
    <source>
        <dbReference type="NCBIfam" id="TIGR03664"/>
    </source>
</evidence>
<keyword evidence="1" id="KW-0474">Menaquinone biosynthesis</keyword>
<evidence type="ECO:0000313" key="5">
    <source>
        <dbReference type="Proteomes" id="UP000830115"/>
    </source>
</evidence>
<comment type="catalytic activity">
    <reaction evidence="1">
        <text>futalosine + H2O = dehypoxanthine futalosine + hypoxanthine</text>
        <dbReference type="Rhea" id="RHEA:25904"/>
        <dbReference type="ChEBI" id="CHEBI:15377"/>
        <dbReference type="ChEBI" id="CHEBI:17368"/>
        <dbReference type="ChEBI" id="CHEBI:58863"/>
        <dbReference type="ChEBI" id="CHEBI:58864"/>
        <dbReference type="EC" id="3.2.2.26"/>
    </reaction>
</comment>
<dbReference type="NCBIfam" id="NF006087">
    <property type="entry name" value="PRK08236.1"/>
    <property type="match status" value="1"/>
</dbReference>
<dbReference type="PANTHER" id="PTHR46832:SF2">
    <property type="entry name" value="FUTALOSINE HYDROLASE"/>
    <property type="match status" value="1"/>
</dbReference>
<dbReference type="InterPro" id="IPR000845">
    <property type="entry name" value="Nucleoside_phosphorylase_d"/>
</dbReference>
<sequence>MRVLVVTAVAAEGDAVCGAVGPDEAEPSSLPGSYELRRGDAVCGADGSDEAEPSSLPGGDELRRVVGRVVALDVLVAGVGPAAAAAGTATALTAAALSGEPYSLAVSAGIGGGFPPGAPLGSVVVADAIVAADLGAETPDGFTPVTGLGFGRVAHHPDPALVKACAAACGGVTGTVLTVSTATGGAARAAELAARHPEVRAEAMEGFGVAEAAAAHGVPVLEIRTVSNAVGPRDRAAWRIGDALAALTDAFRTLPGALATAATTAPAPETPHP</sequence>
<dbReference type="InterPro" id="IPR019963">
    <property type="entry name" value="FL_hydrolase_MqnB"/>
</dbReference>
<dbReference type="Gene3D" id="3.40.50.1580">
    <property type="entry name" value="Nucleoside phosphorylase domain"/>
    <property type="match status" value="1"/>
</dbReference>
<evidence type="ECO:0000313" key="4">
    <source>
        <dbReference type="EMBL" id="UQA93595.1"/>
    </source>
</evidence>
<protein>
    <recommendedName>
        <fullName evidence="1 2">Futalosine hydrolase</fullName>
        <shortName evidence="1">FL hydrolase</shortName>
        <ecNumber evidence="1 2">3.2.2.26</ecNumber>
    </recommendedName>
    <alternativeName>
        <fullName evidence="1">Futalosine nucleosidase</fullName>
    </alternativeName>
    <alternativeName>
        <fullName evidence="1">Menaquinone biosynthetic enzyme MqnB</fullName>
    </alternativeName>
</protein>
<dbReference type="HAMAP" id="MF_00991">
    <property type="entry name" value="MqnB"/>
    <property type="match status" value="1"/>
</dbReference>
<dbReference type="Proteomes" id="UP000830115">
    <property type="component" value="Chromosome"/>
</dbReference>
<dbReference type="EC" id="3.2.2.26" evidence="1 2"/>
<dbReference type="GO" id="GO:0016798">
    <property type="term" value="F:hydrolase activity, acting on glycosyl bonds"/>
    <property type="evidence" value="ECO:0007669"/>
    <property type="project" value="UniProtKB-KW"/>
</dbReference>
<dbReference type="RefSeq" id="WP_248864471.1">
    <property type="nucleotide sequence ID" value="NZ_CP086322.1"/>
</dbReference>
<keyword evidence="5" id="KW-1185">Reference proteome</keyword>
<evidence type="ECO:0000259" key="3">
    <source>
        <dbReference type="Pfam" id="PF01048"/>
    </source>
</evidence>
<gene>
    <name evidence="1" type="primary">mqnB</name>
    <name evidence="4" type="ORF">K9S39_18600</name>
</gene>
<dbReference type="SUPFAM" id="SSF53167">
    <property type="entry name" value="Purine and uridine phosphorylases"/>
    <property type="match status" value="1"/>
</dbReference>
<comment type="function">
    <text evidence="1">Catalyzes the hydrolysis of futalosine (FL) to dehypoxanthine futalosine (DHFL) and hypoxanthine, a step in the biosynthesis of menaquinone (MK, vitamin K2).</text>
</comment>
<accession>A0ABY4MB09</accession>
<evidence type="ECO:0000256" key="1">
    <source>
        <dbReference type="HAMAP-Rule" id="MF_00991"/>
    </source>
</evidence>
<dbReference type="PANTHER" id="PTHR46832">
    <property type="entry name" value="5'-METHYLTHIOADENOSINE/S-ADENOSYLHOMOCYSTEINE NUCLEOSIDASE"/>
    <property type="match status" value="1"/>
</dbReference>
<keyword evidence="1 4" id="KW-0378">Hydrolase</keyword>
<name>A0ABY4MB09_9ACTN</name>
<organism evidence="4 5">
    <name type="scientific">Streptomyces halobius</name>
    <dbReference type="NCBI Taxonomy" id="2879846"/>
    <lineage>
        <taxon>Bacteria</taxon>
        <taxon>Bacillati</taxon>
        <taxon>Actinomycetota</taxon>
        <taxon>Actinomycetes</taxon>
        <taxon>Kitasatosporales</taxon>
        <taxon>Streptomycetaceae</taxon>
        <taxon>Streptomyces</taxon>
    </lineage>
</organism>
<proteinExistence type="inferred from homology"/>